<evidence type="ECO:0000313" key="2">
    <source>
        <dbReference type="EMBL" id="DBA27979.1"/>
    </source>
</evidence>
<evidence type="ECO:0000256" key="1">
    <source>
        <dbReference type="SAM" id="SignalP"/>
    </source>
</evidence>
<feature type="signal peptide" evidence="1">
    <location>
        <begin position="1"/>
        <end position="19"/>
    </location>
</feature>
<keyword evidence="1" id="KW-0732">Signal</keyword>
<accession>A0AAV3AKS9</accession>
<evidence type="ECO:0008006" key="4">
    <source>
        <dbReference type="Google" id="ProtNLM"/>
    </source>
</evidence>
<feature type="chain" id="PRO_5043326765" description="Secreted protein" evidence="1">
    <location>
        <begin position="20"/>
        <end position="91"/>
    </location>
</feature>
<keyword evidence="3" id="KW-1185">Reference proteome</keyword>
<sequence>MRLADIFCLCAHSLVLVQCVVEDPFIMCIQHLLRFSFHKLIKCLHISVNDTAIFYIKQYLFLVYWSFIAYNRAFNLVCPIKVSEVKSSLCK</sequence>
<comment type="caution">
    <text evidence="2">The sequence shown here is derived from an EMBL/GenBank/DDBJ whole genome shotgun (WGS) entry which is preliminary data.</text>
</comment>
<dbReference type="EMBL" id="DYDO01000003">
    <property type="protein sequence ID" value="DBA27979.1"/>
    <property type="molecule type" value="Genomic_DNA"/>
</dbReference>
<organism evidence="2 3">
    <name type="scientific">Pyxicephalus adspersus</name>
    <name type="common">African bullfrog</name>
    <dbReference type="NCBI Taxonomy" id="30357"/>
    <lineage>
        <taxon>Eukaryota</taxon>
        <taxon>Metazoa</taxon>
        <taxon>Chordata</taxon>
        <taxon>Craniata</taxon>
        <taxon>Vertebrata</taxon>
        <taxon>Euteleostomi</taxon>
        <taxon>Amphibia</taxon>
        <taxon>Batrachia</taxon>
        <taxon>Anura</taxon>
        <taxon>Neobatrachia</taxon>
        <taxon>Ranoidea</taxon>
        <taxon>Pyxicephalidae</taxon>
        <taxon>Pyxicephalinae</taxon>
        <taxon>Pyxicephalus</taxon>
    </lineage>
</organism>
<gene>
    <name evidence="2" type="ORF">GDO54_008413</name>
</gene>
<protein>
    <recommendedName>
        <fullName evidence="4">Secreted protein</fullName>
    </recommendedName>
</protein>
<dbReference type="Proteomes" id="UP001181693">
    <property type="component" value="Unassembled WGS sequence"/>
</dbReference>
<reference evidence="2" key="1">
    <citation type="thesis" date="2020" institute="ProQuest LLC" country="789 East Eisenhower Parkway, Ann Arbor, MI, USA">
        <title>Comparative Genomics and Chromosome Evolution.</title>
        <authorList>
            <person name="Mudd A.B."/>
        </authorList>
    </citation>
    <scope>NUCLEOTIDE SEQUENCE</scope>
    <source>
        <strain evidence="2">1538</strain>
        <tissue evidence="2">Blood</tissue>
    </source>
</reference>
<name>A0AAV3AKS9_PYXAD</name>
<evidence type="ECO:0000313" key="3">
    <source>
        <dbReference type="Proteomes" id="UP001181693"/>
    </source>
</evidence>
<proteinExistence type="predicted"/>
<dbReference type="AlphaFoldDB" id="A0AAV3AKS9"/>